<dbReference type="AlphaFoldDB" id="X1FB07"/>
<comment type="caution">
    <text evidence="3">The sequence shown here is derived from an EMBL/GenBank/DDBJ whole genome shotgun (WGS) entry which is preliminary data.</text>
</comment>
<sequence length="185" mass="21079">MRVIAGKAKGRKLKCKKGLSTRPMTNRIKKMVFDTLSNKVVDAYILDLYAGSGSLGIEALSRGGKRAVFIEKDYTVANFLKQNIINTSFKDVSDVFIMDVTKSINILANKKLKFNIIFCDPPYKINEVRIKNILEKIGKSELLTMDGELIYHHSKRISFSEIFKKLKLIKDTKVGESVVSFYRYI</sequence>
<dbReference type="PANTHER" id="PTHR43542">
    <property type="entry name" value="METHYLTRANSFERASE"/>
    <property type="match status" value="1"/>
</dbReference>
<dbReference type="PIRSF" id="PIRSF004553">
    <property type="entry name" value="CHP00095"/>
    <property type="match status" value="1"/>
</dbReference>
<dbReference type="CDD" id="cd02440">
    <property type="entry name" value="AdoMet_MTases"/>
    <property type="match status" value="1"/>
</dbReference>
<reference evidence="3" key="1">
    <citation type="journal article" date="2014" name="Front. Microbiol.">
        <title>High frequency of phylogenetically diverse reductive dehalogenase-homologous genes in deep subseafloor sedimentary metagenomes.</title>
        <authorList>
            <person name="Kawai M."/>
            <person name="Futagami T."/>
            <person name="Toyoda A."/>
            <person name="Takaki Y."/>
            <person name="Nishi S."/>
            <person name="Hori S."/>
            <person name="Arai W."/>
            <person name="Tsubouchi T."/>
            <person name="Morono Y."/>
            <person name="Uchiyama I."/>
            <person name="Ito T."/>
            <person name="Fujiyama A."/>
            <person name="Inagaki F."/>
            <person name="Takami H."/>
        </authorList>
    </citation>
    <scope>NUCLEOTIDE SEQUENCE</scope>
    <source>
        <strain evidence="3">Expedition CK06-06</strain>
    </source>
</reference>
<keyword evidence="2" id="KW-0808">Transferase</keyword>
<dbReference type="GO" id="GO:0003676">
    <property type="term" value="F:nucleic acid binding"/>
    <property type="evidence" value="ECO:0007669"/>
    <property type="project" value="InterPro"/>
</dbReference>
<evidence type="ECO:0000256" key="1">
    <source>
        <dbReference type="ARBA" id="ARBA00022603"/>
    </source>
</evidence>
<organism evidence="3">
    <name type="scientific">marine sediment metagenome</name>
    <dbReference type="NCBI Taxonomy" id="412755"/>
    <lineage>
        <taxon>unclassified sequences</taxon>
        <taxon>metagenomes</taxon>
        <taxon>ecological metagenomes</taxon>
    </lineage>
</organism>
<dbReference type="GO" id="GO:0031167">
    <property type="term" value="P:rRNA methylation"/>
    <property type="evidence" value="ECO:0007669"/>
    <property type="project" value="InterPro"/>
</dbReference>
<keyword evidence="1" id="KW-0489">Methyltransferase</keyword>
<dbReference type="PANTHER" id="PTHR43542:SF1">
    <property type="entry name" value="METHYLTRANSFERASE"/>
    <property type="match status" value="1"/>
</dbReference>
<dbReference type="PROSITE" id="PS00092">
    <property type="entry name" value="N6_MTASE"/>
    <property type="match status" value="1"/>
</dbReference>
<dbReference type="Pfam" id="PF03602">
    <property type="entry name" value="Cons_hypoth95"/>
    <property type="match status" value="1"/>
</dbReference>
<dbReference type="InterPro" id="IPR004398">
    <property type="entry name" value="RNA_MeTrfase_RsmD"/>
</dbReference>
<dbReference type="SUPFAM" id="SSF53335">
    <property type="entry name" value="S-adenosyl-L-methionine-dependent methyltransferases"/>
    <property type="match status" value="1"/>
</dbReference>
<evidence type="ECO:0008006" key="4">
    <source>
        <dbReference type="Google" id="ProtNLM"/>
    </source>
</evidence>
<dbReference type="NCBIfam" id="TIGR00095">
    <property type="entry name" value="16S rRNA (guanine(966)-N(2))-methyltransferase RsmD"/>
    <property type="match status" value="1"/>
</dbReference>
<proteinExistence type="predicted"/>
<evidence type="ECO:0000313" key="3">
    <source>
        <dbReference type="EMBL" id="GAH42826.1"/>
    </source>
</evidence>
<dbReference type="GO" id="GO:0008168">
    <property type="term" value="F:methyltransferase activity"/>
    <property type="evidence" value="ECO:0007669"/>
    <property type="project" value="UniProtKB-KW"/>
</dbReference>
<name>X1FB07_9ZZZZ</name>
<protein>
    <recommendedName>
        <fullName evidence="4">16S rRNA (Guanine(966)-N(2))-methyltransferase RsmD</fullName>
    </recommendedName>
</protein>
<dbReference type="Gene3D" id="3.40.50.150">
    <property type="entry name" value="Vaccinia Virus protein VP39"/>
    <property type="match status" value="1"/>
</dbReference>
<dbReference type="InterPro" id="IPR002052">
    <property type="entry name" value="DNA_methylase_N6_adenine_CS"/>
</dbReference>
<gene>
    <name evidence="3" type="ORF">S03H2_11565</name>
</gene>
<dbReference type="InterPro" id="IPR029063">
    <property type="entry name" value="SAM-dependent_MTases_sf"/>
</dbReference>
<accession>X1FB07</accession>
<evidence type="ECO:0000256" key="2">
    <source>
        <dbReference type="ARBA" id="ARBA00022679"/>
    </source>
</evidence>
<dbReference type="EMBL" id="BARU01005895">
    <property type="protein sequence ID" value="GAH42826.1"/>
    <property type="molecule type" value="Genomic_DNA"/>
</dbReference>